<dbReference type="Proteomes" id="UP000467105">
    <property type="component" value="Chromosome"/>
</dbReference>
<evidence type="ECO:0000259" key="7">
    <source>
        <dbReference type="Pfam" id="PF05199"/>
    </source>
</evidence>
<feature type="domain" description="Glucose-methanol-choline oxidoreductase N-terminal" evidence="6">
    <location>
        <begin position="100"/>
        <end position="327"/>
    </location>
</feature>
<dbReference type="PANTHER" id="PTHR42784">
    <property type="entry name" value="PYRANOSE 2-OXIDASE"/>
    <property type="match status" value="1"/>
</dbReference>
<accession>A0A7I7YRH5</accession>
<keyword evidence="4" id="KW-0274">FAD</keyword>
<keyword evidence="9" id="KW-1185">Reference proteome</keyword>
<keyword evidence="5" id="KW-0560">Oxidoreductase</keyword>
<name>A0A7I7YRH5_9MYCO</name>
<sequence length="549" mass="60865">MADREHNARDLERVVWDVIVVGTGMGGGMLGHALARSGRRVLFLEKGRSTLPGTPGTIRSAMPELAEPRAARSATTYYDALARAGRCTDEIEDISRRFPRRFVPFIGSGTGGSSALYGMVCERFFVADFTPRQNFRDPGESTVPEAWPITYDQMQPWYTQAEKLLGVRGQPDPLRPEAADVGLPPAPPFSTDNQPLVNYLTGRGLHPYHLPMACDYTDGCATCQAYLCEKSCKNDAGRNGVLPAITVYGAQLLAECRVLRLEADRTQVKQVICQHRGDMLALQANVVVLAAGALATPVLLLNSRSGDWPRGLANGSDWVGRNLMRHLMDWIEVWPQSGCRITAENKEIGLNDFYFWQGQKYGTVQSAGTMATLAPIDMLTNHPGWQPKAMRLMRPAVRPIYERFFNGGLVLAAIMEDLPYPDNRVLPSDRPSEDGRQRLRLRYRLHTSEVQRRAEFLRQVKEVLKPFRNLTLRTGESNSTLGHVCGTCRFGTDPKTSVLDPQNRAHEVDNLYVVDASFFPSSTGLNPSLTVAANALRVAAHVNQVHFAT</sequence>
<dbReference type="Gene3D" id="3.50.50.60">
    <property type="entry name" value="FAD/NAD(P)-binding domain"/>
    <property type="match status" value="2"/>
</dbReference>
<evidence type="ECO:0000256" key="2">
    <source>
        <dbReference type="ARBA" id="ARBA00010790"/>
    </source>
</evidence>
<evidence type="ECO:0000256" key="3">
    <source>
        <dbReference type="ARBA" id="ARBA00022630"/>
    </source>
</evidence>
<dbReference type="InterPro" id="IPR036188">
    <property type="entry name" value="FAD/NAD-bd_sf"/>
</dbReference>
<evidence type="ECO:0000256" key="1">
    <source>
        <dbReference type="ARBA" id="ARBA00001974"/>
    </source>
</evidence>
<dbReference type="Pfam" id="PF05199">
    <property type="entry name" value="GMC_oxred_C"/>
    <property type="match status" value="1"/>
</dbReference>
<evidence type="ECO:0000313" key="9">
    <source>
        <dbReference type="Proteomes" id="UP000467105"/>
    </source>
</evidence>
<dbReference type="Pfam" id="PF00732">
    <property type="entry name" value="GMC_oxred_N"/>
    <property type="match status" value="1"/>
</dbReference>
<dbReference type="PANTHER" id="PTHR42784:SF1">
    <property type="entry name" value="PYRANOSE 2-OXIDASE"/>
    <property type="match status" value="1"/>
</dbReference>
<dbReference type="InterPro" id="IPR000172">
    <property type="entry name" value="GMC_OxRdtase_N"/>
</dbReference>
<proteinExistence type="inferred from homology"/>
<dbReference type="EMBL" id="AP022614">
    <property type="protein sequence ID" value="BBZ44496.1"/>
    <property type="molecule type" value="Genomic_DNA"/>
</dbReference>
<feature type="domain" description="Glucose-methanol-choline oxidoreductase C-terminal" evidence="7">
    <location>
        <begin position="419"/>
        <end position="535"/>
    </location>
</feature>
<dbReference type="SUPFAM" id="SSF51905">
    <property type="entry name" value="FAD/NAD(P)-binding domain"/>
    <property type="match status" value="1"/>
</dbReference>
<protein>
    <submittedName>
        <fullName evidence="8">Dehydrogenase</fullName>
    </submittedName>
</protein>
<gene>
    <name evidence="8" type="ORF">MPRM_17770</name>
</gene>
<organism evidence="8 9">
    <name type="scientific">Mycobacterium parmense</name>
    <dbReference type="NCBI Taxonomy" id="185642"/>
    <lineage>
        <taxon>Bacteria</taxon>
        <taxon>Bacillati</taxon>
        <taxon>Actinomycetota</taxon>
        <taxon>Actinomycetes</taxon>
        <taxon>Mycobacteriales</taxon>
        <taxon>Mycobacteriaceae</taxon>
        <taxon>Mycobacterium</taxon>
        <taxon>Mycobacterium simiae complex</taxon>
    </lineage>
</organism>
<dbReference type="GO" id="GO:0050660">
    <property type="term" value="F:flavin adenine dinucleotide binding"/>
    <property type="evidence" value="ECO:0007669"/>
    <property type="project" value="InterPro"/>
</dbReference>
<evidence type="ECO:0000256" key="4">
    <source>
        <dbReference type="ARBA" id="ARBA00022827"/>
    </source>
</evidence>
<dbReference type="AlphaFoldDB" id="A0A7I7YRH5"/>
<keyword evidence="3" id="KW-0285">Flavoprotein</keyword>
<evidence type="ECO:0000313" key="8">
    <source>
        <dbReference type="EMBL" id="BBZ44496.1"/>
    </source>
</evidence>
<dbReference type="GO" id="GO:0016614">
    <property type="term" value="F:oxidoreductase activity, acting on CH-OH group of donors"/>
    <property type="evidence" value="ECO:0007669"/>
    <property type="project" value="InterPro"/>
</dbReference>
<dbReference type="InterPro" id="IPR051473">
    <property type="entry name" value="P2Ox-like"/>
</dbReference>
<dbReference type="InterPro" id="IPR007867">
    <property type="entry name" value="GMC_OxRtase_C"/>
</dbReference>
<evidence type="ECO:0000259" key="6">
    <source>
        <dbReference type="Pfam" id="PF00732"/>
    </source>
</evidence>
<evidence type="ECO:0000256" key="5">
    <source>
        <dbReference type="ARBA" id="ARBA00023002"/>
    </source>
</evidence>
<comment type="cofactor">
    <cofactor evidence="1">
        <name>FAD</name>
        <dbReference type="ChEBI" id="CHEBI:57692"/>
    </cofactor>
</comment>
<reference evidence="8 9" key="1">
    <citation type="journal article" date="2019" name="Emerg. Microbes Infect.">
        <title>Comprehensive subspecies identification of 175 nontuberculous mycobacteria species based on 7547 genomic profiles.</title>
        <authorList>
            <person name="Matsumoto Y."/>
            <person name="Kinjo T."/>
            <person name="Motooka D."/>
            <person name="Nabeya D."/>
            <person name="Jung N."/>
            <person name="Uechi K."/>
            <person name="Horii T."/>
            <person name="Iida T."/>
            <person name="Fujita J."/>
            <person name="Nakamura S."/>
        </authorList>
    </citation>
    <scope>NUCLEOTIDE SEQUENCE [LARGE SCALE GENOMIC DNA]</scope>
    <source>
        <strain evidence="8 9">JCM 14742</strain>
    </source>
</reference>
<comment type="similarity">
    <text evidence="2">Belongs to the GMC oxidoreductase family.</text>
</comment>